<feature type="domain" description="HTH cro/C1-type" evidence="1">
    <location>
        <begin position="7"/>
        <end position="25"/>
    </location>
</feature>
<dbReference type="InterPro" id="IPR001387">
    <property type="entry name" value="Cro/C1-type_HTH"/>
</dbReference>
<dbReference type="Proteomes" id="UP001319060">
    <property type="component" value="Unassembled WGS sequence"/>
</dbReference>
<comment type="caution">
    <text evidence="2">The sequence shown here is derived from an EMBL/GenBank/DDBJ whole genome shotgun (WGS) entry which is preliminary data.</text>
</comment>
<name>A0ABS2ZCZ8_9BACL</name>
<evidence type="ECO:0000313" key="2">
    <source>
        <dbReference type="EMBL" id="MBN3545641.1"/>
    </source>
</evidence>
<reference evidence="2 3" key="1">
    <citation type="submission" date="2021-01" db="EMBL/GenBank/DDBJ databases">
        <title>Genome Sequencing of Type Strains.</title>
        <authorList>
            <person name="Lemaire J.F."/>
            <person name="Inderbitzin P."/>
            <person name="Collins S.B."/>
            <person name="Wespe N."/>
            <person name="Knight-Connoni V."/>
        </authorList>
    </citation>
    <scope>NUCLEOTIDE SEQUENCE [LARGE SCALE GENOMIC DNA]</scope>
    <source>
        <strain evidence="2 3">DSM 14730</strain>
    </source>
</reference>
<proteinExistence type="predicted"/>
<dbReference type="InterPro" id="IPR025550">
    <property type="entry name" value="YycC"/>
</dbReference>
<sequence length="49" mass="5569">MKPLQLSAETAVKLAKALNVPLEQLMHMPQHILVKKLMELEASEDKKDE</sequence>
<dbReference type="RefSeq" id="WP_188402507.1">
    <property type="nucleotide sequence ID" value="NZ_BMCE01000002.1"/>
</dbReference>
<dbReference type="Pfam" id="PF14174">
    <property type="entry name" value="YycC"/>
    <property type="match status" value="1"/>
</dbReference>
<evidence type="ECO:0000313" key="3">
    <source>
        <dbReference type="Proteomes" id="UP001319060"/>
    </source>
</evidence>
<dbReference type="PROSITE" id="PS50943">
    <property type="entry name" value="HTH_CROC1"/>
    <property type="match status" value="1"/>
</dbReference>
<dbReference type="EMBL" id="JAFHKS010000043">
    <property type="protein sequence ID" value="MBN3545641.1"/>
    <property type="molecule type" value="Genomic_DNA"/>
</dbReference>
<evidence type="ECO:0000259" key="1">
    <source>
        <dbReference type="PROSITE" id="PS50943"/>
    </source>
</evidence>
<gene>
    <name evidence="2" type="ORF">JYA64_10075</name>
</gene>
<protein>
    <submittedName>
        <fullName evidence="2">YycC family protein</fullName>
    </submittedName>
</protein>
<keyword evidence="3" id="KW-1185">Reference proteome</keyword>
<organism evidence="2 3">
    <name type="scientific">Fictibacillus barbaricus</name>
    <dbReference type="NCBI Taxonomy" id="182136"/>
    <lineage>
        <taxon>Bacteria</taxon>
        <taxon>Bacillati</taxon>
        <taxon>Bacillota</taxon>
        <taxon>Bacilli</taxon>
        <taxon>Bacillales</taxon>
        <taxon>Fictibacillaceae</taxon>
        <taxon>Fictibacillus</taxon>
    </lineage>
</organism>
<accession>A0ABS2ZCZ8</accession>